<dbReference type="AlphaFoldDB" id="A0A382WF32"/>
<accession>A0A382WF32</accession>
<evidence type="ECO:0000256" key="1">
    <source>
        <dbReference type="SAM" id="MobiDB-lite"/>
    </source>
</evidence>
<feature type="non-terminal residue" evidence="2">
    <location>
        <position position="1"/>
    </location>
</feature>
<protein>
    <submittedName>
        <fullName evidence="2">Uncharacterized protein</fullName>
    </submittedName>
</protein>
<reference evidence="2" key="1">
    <citation type="submission" date="2018-05" db="EMBL/GenBank/DDBJ databases">
        <authorList>
            <person name="Lanie J.A."/>
            <person name="Ng W.-L."/>
            <person name="Kazmierczak K.M."/>
            <person name="Andrzejewski T.M."/>
            <person name="Davidsen T.M."/>
            <person name="Wayne K.J."/>
            <person name="Tettelin H."/>
            <person name="Glass J.I."/>
            <person name="Rusch D."/>
            <person name="Podicherti R."/>
            <person name="Tsui H.-C.T."/>
            <person name="Winkler M.E."/>
        </authorList>
    </citation>
    <scope>NUCLEOTIDE SEQUENCE</scope>
</reference>
<proteinExistence type="predicted"/>
<feature type="compositionally biased region" description="Low complexity" evidence="1">
    <location>
        <begin position="28"/>
        <end position="45"/>
    </location>
</feature>
<feature type="region of interest" description="Disordered" evidence="1">
    <location>
        <begin position="24"/>
        <end position="45"/>
    </location>
</feature>
<name>A0A382WF32_9ZZZZ</name>
<feature type="non-terminal residue" evidence="2">
    <location>
        <position position="45"/>
    </location>
</feature>
<gene>
    <name evidence="2" type="ORF">METZ01_LOCUS410281</name>
</gene>
<evidence type="ECO:0000313" key="2">
    <source>
        <dbReference type="EMBL" id="SVD57427.1"/>
    </source>
</evidence>
<sequence>WCCWATWLSAPESRCNGIPRRCARPTARRPTATSAANTARAGNSR</sequence>
<dbReference type="EMBL" id="UINC01159375">
    <property type="protein sequence ID" value="SVD57427.1"/>
    <property type="molecule type" value="Genomic_DNA"/>
</dbReference>
<organism evidence="2">
    <name type="scientific">marine metagenome</name>
    <dbReference type="NCBI Taxonomy" id="408172"/>
    <lineage>
        <taxon>unclassified sequences</taxon>
        <taxon>metagenomes</taxon>
        <taxon>ecological metagenomes</taxon>
    </lineage>
</organism>